<proteinExistence type="predicted"/>
<keyword evidence="3 7" id="KW-0489">Methyltransferase</keyword>
<dbReference type="InterPro" id="IPR000780">
    <property type="entry name" value="CheR_MeTrfase"/>
</dbReference>
<dbReference type="RefSeq" id="WP_145017033.1">
    <property type="nucleotide sequence ID" value="NZ_VLLN01000001.1"/>
</dbReference>
<dbReference type="InterPro" id="IPR022641">
    <property type="entry name" value="CheR_N"/>
</dbReference>
<feature type="domain" description="CheR-type methyltransferase" evidence="6">
    <location>
        <begin position="16"/>
        <end position="273"/>
    </location>
</feature>
<comment type="caution">
    <text evidence="7">The sequence shown here is derived from an EMBL/GenBank/DDBJ whole genome shotgun (WGS) entry which is preliminary data.</text>
</comment>
<dbReference type="SUPFAM" id="SSF47757">
    <property type="entry name" value="Chemotaxis receptor methyltransferase CheR, N-terminal domain"/>
    <property type="match status" value="1"/>
</dbReference>
<keyword evidence="5" id="KW-0949">S-adenosyl-L-methionine</keyword>
<dbReference type="CDD" id="cd02440">
    <property type="entry name" value="AdoMet_MTases"/>
    <property type="match status" value="1"/>
</dbReference>
<evidence type="ECO:0000256" key="3">
    <source>
        <dbReference type="ARBA" id="ARBA00022603"/>
    </source>
</evidence>
<dbReference type="Pfam" id="PF01739">
    <property type="entry name" value="CheR"/>
    <property type="match status" value="1"/>
</dbReference>
<organism evidence="7 8">
    <name type="scientific">Geobacter argillaceus</name>
    <dbReference type="NCBI Taxonomy" id="345631"/>
    <lineage>
        <taxon>Bacteria</taxon>
        <taxon>Pseudomonadati</taxon>
        <taxon>Thermodesulfobacteriota</taxon>
        <taxon>Desulfuromonadia</taxon>
        <taxon>Geobacterales</taxon>
        <taxon>Geobacteraceae</taxon>
        <taxon>Geobacter</taxon>
    </lineage>
</organism>
<dbReference type="EC" id="2.1.1.80" evidence="2"/>
<dbReference type="InterPro" id="IPR029063">
    <property type="entry name" value="SAM-dependent_MTases_sf"/>
</dbReference>
<name>A0A562WSW2_9BACT</name>
<keyword evidence="4 7" id="KW-0808">Transferase</keyword>
<evidence type="ECO:0000256" key="5">
    <source>
        <dbReference type="ARBA" id="ARBA00022691"/>
    </source>
</evidence>
<dbReference type="PROSITE" id="PS50123">
    <property type="entry name" value="CHER"/>
    <property type="match status" value="1"/>
</dbReference>
<dbReference type="InterPro" id="IPR050903">
    <property type="entry name" value="Bact_Chemotaxis_MeTrfase"/>
</dbReference>
<sequence length="286" mass="32973">MPLSAPHTTQPVPPVIEIGEEELLVIQRLLKEQRGFRLDGYKDKCVRRRISIRIRANHCATVREYCSLLTESEVELDRLLKVLTIHVSQFYRNPPMFEKLGNDVLPSLMRLRSQEGRVALRVWSVGCAGGEEPYTLAMVLRDLMPSIPGIDVEIVATDIEAMVLAAARQGSYVEERLAELPPSFRNAYFTQQADRYQLKPEILQMVSFRQADMFDTDAYEECDLILCRNVLIYFERVQQERIIRNFARVLRPGGILVLGKSETLFGENRRLFQAICPVERIYRVVK</sequence>
<evidence type="ECO:0000256" key="2">
    <source>
        <dbReference type="ARBA" id="ARBA00012534"/>
    </source>
</evidence>
<keyword evidence="8" id="KW-1185">Reference proteome</keyword>
<dbReference type="SMART" id="SM00138">
    <property type="entry name" value="MeTrc"/>
    <property type="match status" value="1"/>
</dbReference>
<dbReference type="Pfam" id="PF03705">
    <property type="entry name" value="CheR_N"/>
    <property type="match status" value="1"/>
</dbReference>
<dbReference type="PRINTS" id="PR00996">
    <property type="entry name" value="CHERMTFRASE"/>
</dbReference>
<dbReference type="InterPro" id="IPR022642">
    <property type="entry name" value="CheR_C"/>
</dbReference>
<dbReference type="PANTHER" id="PTHR24422:SF19">
    <property type="entry name" value="CHEMOTAXIS PROTEIN METHYLTRANSFERASE"/>
    <property type="match status" value="1"/>
</dbReference>
<accession>A0A562WSW2</accession>
<dbReference type="GO" id="GO:0032259">
    <property type="term" value="P:methylation"/>
    <property type="evidence" value="ECO:0007669"/>
    <property type="project" value="UniProtKB-KW"/>
</dbReference>
<dbReference type="AlphaFoldDB" id="A0A562WSW2"/>
<dbReference type="SUPFAM" id="SSF53335">
    <property type="entry name" value="S-adenosyl-L-methionine-dependent methyltransferases"/>
    <property type="match status" value="1"/>
</dbReference>
<evidence type="ECO:0000313" key="8">
    <source>
        <dbReference type="Proteomes" id="UP000319449"/>
    </source>
</evidence>
<dbReference type="OrthoDB" id="9786165at2"/>
<reference evidence="7 8" key="1">
    <citation type="submission" date="2019-07" db="EMBL/GenBank/DDBJ databases">
        <title>Genomic Encyclopedia of Archaeal and Bacterial Type Strains, Phase II (KMG-II): from individual species to whole genera.</title>
        <authorList>
            <person name="Goeker M."/>
        </authorList>
    </citation>
    <scope>NUCLEOTIDE SEQUENCE [LARGE SCALE GENOMIC DNA]</scope>
    <source>
        <strain evidence="7 8">ATCC BAA-1139</strain>
    </source>
</reference>
<dbReference type="InterPro" id="IPR036804">
    <property type="entry name" value="CheR_N_sf"/>
</dbReference>
<comment type="catalytic activity">
    <reaction evidence="1">
        <text>L-glutamyl-[protein] + S-adenosyl-L-methionine = [protein]-L-glutamate 5-O-methyl ester + S-adenosyl-L-homocysteine</text>
        <dbReference type="Rhea" id="RHEA:24452"/>
        <dbReference type="Rhea" id="RHEA-COMP:10208"/>
        <dbReference type="Rhea" id="RHEA-COMP:10311"/>
        <dbReference type="ChEBI" id="CHEBI:29973"/>
        <dbReference type="ChEBI" id="CHEBI:57856"/>
        <dbReference type="ChEBI" id="CHEBI:59789"/>
        <dbReference type="ChEBI" id="CHEBI:82795"/>
        <dbReference type="EC" id="2.1.1.80"/>
    </reaction>
</comment>
<gene>
    <name evidence="7" type="ORF">JN12_00120</name>
</gene>
<dbReference type="GO" id="GO:0008983">
    <property type="term" value="F:protein-glutamate O-methyltransferase activity"/>
    <property type="evidence" value="ECO:0007669"/>
    <property type="project" value="UniProtKB-EC"/>
</dbReference>
<evidence type="ECO:0000256" key="1">
    <source>
        <dbReference type="ARBA" id="ARBA00001541"/>
    </source>
</evidence>
<dbReference type="Gene3D" id="3.40.50.150">
    <property type="entry name" value="Vaccinia Virus protein VP39"/>
    <property type="match status" value="1"/>
</dbReference>
<dbReference type="Proteomes" id="UP000319449">
    <property type="component" value="Unassembled WGS sequence"/>
</dbReference>
<evidence type="ECO:0000256" key="4">
    <source>
        <dbReference type="ARBA" id="ARBA00022679"/>
    </source>
</evidence>
<protein>
    <recommendedName>
        <fullName evidence="2">protein-glutamate O-methyltransferase</fullName>
        <ecNumber evidence="2">2.1.1.80</ecNumber>
    </recommendedName>
</protein>
<evidence type="ECO:0000313" key="7">
    <source>
        <dbReference type="EMBL" id="TWJ33446.1"/>
    </source>
</evidence>
<evidence type="ECO:0000259" key="6">
    <source>
        <dbReference type="PROSITE" id="PS50123"/>
    </source>
</evidence>
<dbReference type="Gene3D" id="1.10.155.10">
    <property type="entry name" value="Chemotaxis receptor methyltransferase CheR, N-terminal domain"/>
    <property type="match status" value="1"/>
</dbReference>
<dbReference type="EMBL" id="VLLN01000001">
    <property type="protein sequence ID" value="TWJ33446.1"/>
    <property type="molecule type" value="Genomic_DNA"/>
</dbReference>
<dbReference type="PANTHER" id="PTHR24422">
    <property type="entry name" value="CHEMOTAXIS PROTEIN METHYLTRANSFERASE"/>
    <property type="match status" value="1"/>
</dbReference>